<feature type="compositionally biased region" description="Polar residues" evidence="1">
    <location>
        <begin position="104"/>
        <end position="127"/>
    </location>
</feature>
<keyword evidence="2" id="KW-0812">Transmembrane</keyword>
<feature type="compositionally biased region" description="Basic and acidic residues" evidence="1">
    <location>
        <begin position="363"/>
        <end position="377"/>
    </location>
</feature>
<keyword evidence="2" id="KW-1133">Transmembrane helix</keyword>
<feature type="compositionally biased region" description="Low complexity" evidence="1">
    <location>
        <begin position="741"/>
        <end position="756"/>
    </location>
</feature>
<organism evidence="3 4">
    <name type="scientific">Pseudomassariella vexata</name>
    <dbReference type="NCBI Taxonomy" id="1141098"/>
    <lineage>
        <taxon>Eukaryota</taxon>
        <taxon>Fungi</taxon>
        <taxon>Dikarya</taxon>
        <taxon>Ascomycota</taxon>
        <taxon>Pezizomycotina</taxon>
        <taxon>Sordariomycetes</taxon>
        <taxon>Xylariomycetidae</taxon>
        <taxon>Amphisphaeriales</taxon>
        <taxon>Pseudomassariaceae</taxon>
        <taxon>Pseudomassariella</taxon>
    </lineage>
</organism>
<feature type="compositionally biased region" description="Low complexity" evidence="1">
    <location>
        <begin position="54"/>
        <end position="65"/>
    </location>
</feature>
<gene>
    <name evidence="3" type="ORF">BCR38DRAFT_165841</name>
</gene>
<feature type="compositionally biased region" description="Basic and acidic residues" evidence="1">
    <location>
        <begin position="186"/>
        <end position="195"/>
    </location>
</feature>
<feature type="compositionally biased region" description="Basic and acidic residues" evidence="1">
    <location>
        <begin position="1"/>
        <end position="10"/>
    </location>
</feature>
<keyword evidence="2" id="KW-0472">Membrane</keyword>
<name>A0A1Y2E2M2_9PEZI</name>
<proteinExistence type="predicted"/>
<feature type="compositionally biased region" description="Polar residues" evidence="1">
    <location>
        <begin position="80"/>
        <end position="90"/>
    </location>
</feature>
<feature type="transmembrane region" description="Helical" evidence="2">
    <location>
        <begin position="911"/>
        <end position="929"/>
    </location>
</feature>
<feature type="compositionally biased region" description="Acidic residues" evidence="1">
    <location>
        <begin position="145"/>
        <end position="156"/>
    </location>
</feature>
<feature type="compositionally biased region" description="Polar residues" evidence="1">
    <location>
        <begin position="11"/>
        <end position="28"/>
    </location>
</feature>
<keyword evidence="4" id="KW-1185">Reference proteome</keyword>
<dbReference type="STRING" id="1141098.A0A1Y2E2M2"/>
<accession>A0A1Y2E2M2</accession>
<reference evidence="3 4" key="1">
    <citation type="submission" date="2016-07" db="EMBL/GenBank/DDBJ databases">
        <title>Pervasive Adenine N6-methylation of Active Genes in Fungi.</title>
        <authorList>
            <consortium name="DOE Joint Genome Institute"/>
            <person name="Mondo S.J."/>
            <person name="Dannebaum R.O."/>
            <person name="Kuo R.C."/>
            <person name="Labutti K."/>
            <person name="Haridas S."/>
            <person name="Kuo A."/>
            <person name="Salamov A."/>
            <person name="Ahrendt S.R."/>
            <person name="Lipzen A."/>
            <person name="Sullivan W."/>
            <person name="Andreopoulos W.B."/>
            <person name="Clum A."/>
            <person name="Lindquist E."/>
            <person name="Daum C."/>
            <person name="Ramamoorthy G.K."/>
            <person name="Gryganskyi A."/>
            <person name="Culley D."/>
            <person name="Magnuson J.K."/>
            <person name="James T.Y."/>
            <person name="O'Malley M.A."/>
            <person name="Stajich J.E."/>
            <person name="Spatafora J.W."/>
            <person name="Visel A."/>
            <person name="Grigoriev I.V."/>
        </authorList>
    </citation>
    <scope>NUCLEOTIDE SEQUENCE [LARGE SCALE GENOMIC DNA]</scope>
    <source>
        <strain evidence="3 4">CBS 129021</strain>
    </source>
</reference>
<dbReference type="AlphaFoldDB" id="A0A1Y2E2M2"/>
<dbReference type="RefSeq" id="XP_040716746.1">
    <property type="nucleotide sequence ID" value="XM_040853811.1"/>
</dbReference>
<feature type="compositionally biased region" description="Basic and acidic residues" evidence="1">
    <location>
        <begin position="562"/>
        <end position="592"/>
    </location>
</feature>
<feature type="region of interest" description="Disordered" evidence="1">
    <location>
        <begin position="426"/>
        <end position="772"/>
    </location>
</feature>
<sequence length="1074" mass="120504">MMDRHQRKTSDVLSTRPNGQGSFMQPTVASRGLSRKTQTESSKENVALEGKGITSLESSGTSSRRSLPRPESPFSRPHSRYNSLGASQDLGSPRNVHIPRPKSTALSTTASGRRSSFKYTPSPNNNPLHRRQPMGLKDAFRLAEEQEADDQQDDTIDIQQAFTMANAEANRAIDGSPSPAPRPYRSRKESEDGGRPTRPFAQRKDSDLGQQLKQFDRNHQLTGGGGPLNGLFSKNRVGPKIAETGTTLARKASDGSLGGSPEHRRMSQWEPNLEKHSSEDAPDWDHIGRTSPLPSLDFDPLAPHRGSPMGRPTHPSPEKSYNWQLDADFTAGDLQFSDSPRIKLGRTNGGGAESSSQASSSPDYRRSNDKLDRIRQSEDAAAKANLLDQDAIAKRNTRLDEIRVQEMEALSRRAVATSRLDEIRAKNSEARSVSPEVERFPDKETFRVDSLSLSPERTKNGDAKTAKPTGNAERITDTPITIFRNSKNEKEDKPAAGGDVKGNTGTNDKFGDRPTTSHSRDNSHDLLRRLARATSSSPSPPHQDLPPQTERSASDQALPKKQIYERDGSRPRLAQDDRRPKNPEVKGSRERLTVGFVGLRRQSSSDSVQEKRRSLVNSESDPTDRIEAEMKLFAPQDNYSERGSIRAPSPDPSESSEPAELLKDETPRPNKVVDPLTQPTPRVTGAYVETPATVKIERRDDTDDEVPKAKPLRVPETTLGVTSTEPSIKRERSEVPDLGKSSARSLSAPASRSARAASRRRRPVINTANPPSVKDDLRSILRQHQIDDSTLDDFDELLDNNDLDHEELEKVVNDTVLKIEEDLDMPGLTDRERELRTYDRMSKTLKTGLLGIRSAKQGIERLEGKVAHSEHKASSQVLADLGLTSSSMSTHARDPAFLISLPRLYRRKPNFKLTLFGILTFVLAIWYTLESGFCFLYVSPVYGCTHDDPCDWSPNEPYFPYAMPFMLDEWATGGKGRALAWWVGEELGDVMAEASDWITGHDFTKEEEMYMNIWERKRHRRRLKRKGLMQKWEEPIEFREKFKSWRDAWQARQTALEQGIDMWEDERMNSDERL</sequence>
<comment type="caution">
    <text evidence="3">The sequence shown here is derived from an EMBL/GenBank/DDBJ whole genome shotgun (WGS) entry which is preliminary data.</text>
</comment>
<feature type="compositionally biased region" description="Basic and acidic residues" evidence="1">
    <location>
        <begin position="695"/>
        <end position="708"/>
    </location>
</feature>
<dbReference type="GeneID" id="63770023"/>
<evidence type="ECO:0000256" key="1">
    <source>
        <dbReference type="SAM" id="MobiDB-lite"/>
    </source>
</evidence>
<dbReference type="InParanoid" id="A0A1Y2E2M2"/>
<protein>
    <submittedName>
        <fullName evidence="3">Uncharacterized protein</fullName>
    </submittedName>
</protein>
<evidence type="ECO:0000256" key="2">
    <source>
        <dbReference type="SAM" id="Phobius"/>
    </source>
</evidence>
<feature type="compositionally biased region" description="Basic and acidic residues" evidence="1">
    <location>
        <begin position="436"/>
        <end position="447"/>
    </location>
</feature>
<dbReference type="Proteomes" id="UP000193689">
    <property type="component" value="Unassembled WGS sequence"/>
</dbReference>
<feature type="compositionally biased region" description="Basic and acidic residues" evidence="1">
    <location>
        <begin position="261"/>
        <end position="288"/>
    </location>
</feature>
<evidence type="ECO:0000313" key="3">
    <source>
        <dbReference type="EMBL" id="ORY65782.1"/>
    </source>
</evidence>
<feature type="compositionally biased region" description="Basic and acidic residues" evidence="1">
    <location>
        <begin position="518"/>
        <end position="528"/>
    </location>
</feature>
<feature type="region of interest" description="Disordered" evidence="1">
    <location>
        <begin position="1"/>
        <end position="377"/>
    </location>
</feature>
<feature type="compositionally biased region" description="Basic and acidic residues" evidence="1">
    <location>
        <begin position="456"/>
        <end position="465"/>
    </location>
</feature>
<dbReference type="OrthoDB" id="3439035at2759"/>
<evidence type="ECO:0000313" key="4">
    <source>
        <dbReference type="Proteomes" id="UP000193689"/>
    </source>
</evidence>
<feature type="compositionally biased region" description="Basic and acidic residues" evidence="1">
    <location>
        <begin position="727"/>
        <end position="737"/>
    </location>
</feature>
<dbReference type="EMBL" id="MCFJ01000005">
    <property type="protein sequence ID" value="ORY65782.1"/>
    <property type="molecule type" value="Genomic_DNA"/>
</dbReference>